<evidence type="ECO:0000313" key="3">
    <source>
        <dbReference type="Proteomes" id="UP000289555"/>
    </source>
</evidence>
<dbReference type="Proteomes" id="UP000289555">
    <property type="component" value="Chromosome"/>
</dbReference>
<reference evidence="3" key="1">
    <citation type="journal article" date="2019" name="Microbiol. Resour. Announc.">
        <title>Complete Genome Sequence of Halomonas olivaria, a Moderately Halophilic Bacterium Isolated from Olive Processing Effluents, Obtained by Nanopore Sequencing.</title>
        <authorList>
            <person name="Nagata S."/>
            <person name="Ii K.M."/>
            <person name="Tsukimi T."/>
            <person name="Miura M.C."/>
            <person name="Galipon J."/>
            <person name="Arakawa K."/>
        </authorList>
    </citation>
    <scope>NUCLEOTIDE SEQUENCE [LARGE SCALE GENOMIC DNA]</scope>
    <source>
        <strain evidence="3">TYRC17</strain>
    </source>
</reference>
<dbReference type="EMBL" id="AP019416">
    <property type="protein sequence ID" value="BBI52791.1"/>
    <property type="molecule type" value="Genomic_DNA"/>
</dbReference>
<gene>
    <name evidence="2" type="ORF">HORIV_52120</name>
</gene>
<feature type="transmembrane region" description="Helical" evidence="1">
    <location>
        <begin position="37"/>
        <end position="62"/>
    </location>
</feature>
<feature type="transmembrane region" description="Helical" evidence="1">
    <location>
        <begin position="12"/>
        <end position="31"/>
    </location>
</feature>
<keyword evidence="1" id="KW-0812">Transmembrane</keyword>
<proteinExistence type="predicted"/>
<protein>
    <submittedName>
        <fullName evidence="2">Uncharacterized protein</fullName>
    </submittedName>
</protein>
<sequence length="70" mass="7989">MHDHMEKHQSWLYLLFIGVGLTLGVEAPFVAEQLEGLLWPLLGLLLYATFTQIPYCALPVALKTRALWLH</sequence>
<keyword evidence="3" id="KW-1185">Reference proteome</keyword>
<keyword evidence="1" id="KW-1133">Transmembrane helix</keyword>
<accession>A0ABN5X0X0</accession>
<organism evidence="2 3">
    <name type="scientific">Vreelandella olivaria</name>
    <dbReference type="NCBI Taxonomy" id="390919"/>
    <lineage>
        <taxon>Bacteria</taxon>
        <taxon>Pseudomonadati</taxon>
        <taxon>Pseudomonadota</taxon>
        <taxon>Gammaproteobacteria</taxon>
        <taxon>Oceanospirillales</taxon>
        <taxon>Halomonadaceae</taxon>
        <taxon>Vreelandella</taxon>
    </lineage>
</organism>
<evidence type="ECO:0000313" key="2">
    <source>
        <dbReference type="EMBL" id="BBI52791.1"/>
    </source>
</evidence>
<keyword evidence="1" id="KW-0472">Membrane</keyword>
<evidence type="ECO:0000256" key="1">
    <source>
        <dbReference type="SAM" id="Phobius"/>
    </source>
</evidence>
<name>A0ABN5X0X0_9GAMM</name>